<dbReference type="RefSeq" id="WP_380916244.1">
    <property type="nucleotide sequence ID" value="NZ_JBHTJG010000001.1"/>
</dbReference>
<evidence type="ECO:0000313" key="10">
    <source>
        <dbReference type="Proteomes" id="UP001596977"/>
    </source>
</evidence>
<dbReference type="PANTHER" id="PTHR23514:SF3">
    <property type="entry name" value="BYPASS OF STOP CODON PROTEIN 6"/>
    <property type="match status" value="1"/>
</dbReference>
<keyword evidence="10" id="KW-1185">Reference proteome</keyword>
<evidence type="ECO:0000256" key="1">
    <source>
        <dbReference type="ARBA" id="ARBA00004127"/>
    </source>
</evidence>
<feature type="transmembrane region" description="Helical" evidence="7">
    <location>
        <begin position="205"/>
        <end position="225"/>
    </location>
</feature>
<feature type="transmembrane region" description="Helical" evidence="7">
    <location>
        <begin position="99"/>
        <end position="121"/>
    </location>
</feature>
<feature type="transmembrane region" description="Helical" evidence="7">
    <location>
        <begin position="245"/>
        <end position="264"/>
    </location>
</feature>
<keyword evidence="3" id="KW-0813">Transport</keyword>
<organism evidence="9 10">
    <name type="scientific">Sphingomonas canadensis</name>
    <dbReference type="NCBI Taxonomy" id="1219257"/>
    <lineage>
        <taxon>Bacteria</taxon>
        <taxon>Pseudomonadati</taxon>
        <taxon>Pseudomonadota</taxon>
        <taxon>Alphaproteobacteria</taxon>
        <taxon>Sphingomonadales</taxon>
        <taxon>Sphingomonadaceae</taxon>
        <taxon>Sphingomonas</taxon>
    </lineage>
</organism>
<feature type="transmembrane region" description="Helical" evidence="7">
    <location>
        <begin position="276"/>
        <end position="296"/>
    </location>
</feature>
<feature type="transmembrane region" description="Helical" evidence="7">
    <location>
        <begin position="165"/>
        <end position="184"/>
    </location>
</feature>
<feature type="transmembrane region" description="Helical" evidence="7">
    <location>
        <begin position="72"/>
        <end position="93"/>
    </location>
</feature>
<gene>
    <name evidence="9" type="ORF">ACFQ1E_02990</name>
</gene>
<proteinExistence type="inferred from homology"/>
<dbReference type="InterPro" id="IPR020846">
    <property type="entry name" value="MFS_dom"/>
</dbReference>
<evidence type="ECO:0000256" key="2">
    <source>
        <dbReference type="ARBA" id="ARBA00008335"/>
    </source>
</evidence>
<evidence type="ECO:0000313" key="9">
    <source>
        <dbReference type="EMBL" id="MFD0945299.1"/>
    </source>
</evidence>
<evidence type="ECO:0000256" key="6">
    <source>
        <dbReference type="ARBA" id="ARBA00023136"/>
    </source>
</evidence>
<dbReference type="EMBL" id="JBHTJG010000001">
    <property type="protein sequence ID" value="MFD0945299.1"/>
    <property type="molecule type" value="Genomic_DNA"/>
</dbReference>
<evidence type="ECO:0000256" key="4">
    <source>
        <dbReference type="ARBA" id="ARBA00022692"/>
    </source>
</evidence>
<feature type="transmembrane region" description="Helical" evidence="7">
    <location>
        <begin position="349"/>
        <end position="372"/>
    </location>
</feature>
<accession>A0ABW3H2C4</accession>
<keyword evidence="6 7" id="KW-0472">Membrane</keyword>
<feature type="transmembrane region" description="Helical" evidence="7">
    <location>
        <begin position="378"/>
        <end position="397"/>
    </location>
</feature>
<keyword evidence="4 7" id="KW-0812">Transmembrane</keyword>
<feature type="transmembrane region" description="Helical" evidence="7">
    <location>
        <begin position="316"/>
        <end position="337"/>
    </location>
</feature>
<comment type="subcellular location">
    <subcellularLocation>
        <location evidence="1">Endomembrane system</location>
        <topology evidence="1">Multi-pass membrane protein</topology>
    </subcellularLocation>
</comment>
<dbReference type="InterPro" id="IPR011701">
    <property type="entry name" value="MFS"/>
</dbReference>
<dbReference type="Proteomes" id="UP001596977">
    <property type="component" value="Unassembled WGS sequence"/>
</dbReference>
<dbReference type="PROSITE" id="PS50850">
    <property type="entry name" value="MFS"/>
    <property type="match status" value="1"/>
</dbReference>
<reference evidence="10" key="1">
    <citation type="journal article" date="2019" name="Int. J. Syst. Evol. Microbiol.">
        <title>The Global Catalogue of Microorganisms (GCM) 10K type strain sequencing project: providing services to taxonomists for standard genome sequencing and annotation.</title>
        <authorList>
            <consortium name="The Broad Institute Genomics Platform"/>
            <consortium name="The Broad Institute Genome Sequencing Center for Infectious Disease"/>
            <person name="Wu L."/>
            <person name="Ma J."/>
        </authorList>
    </citation>
    <scope>NUCLEOTIDE SEQUENCE [LARGE SCALE GENOMIC DNA]</scope>
    <source>
        <strain evidence="10">CCUG 62982</strain>
    </source>
</reference>
<dbReference type="InterPro" id="IPR036259">
    <property type="entry name" value="MFS_trans_sf"/>
</dbReference>
<dbReference type="SUPFAM" id="SSF103473">
    <property type="entry name" value="MFS general substrate transporter"/>
    <property type="match status" value="1"/>
</dbReference>
<keyword evidence="5 7" id="KW-1133">Transmembrane helix</keyword>
<evidence type="ECO:0000256" key="5">
    <source>
        <dbReference type="ARBA" id="ARBA00022989"/>
    </source>
</evidence>
<name>A0ABW3H2C4_9SPHN</name>
<comment type="similarity">
    <text evidence="2">Belongs to the major facilitator superfamily.</text>
</comment>
<dbReference type="InterPro" id="IPR051788">
    <property type="entry name" value="MFS_Transporter"/>
</dbReference>
<comment type="caution">
    <text evidence="9">The sequence shown here is derived from an EMBL/GenBank/DDBJ whole genome shotgun (WGS) entry which is preliminary data.</text>
</comment>
<evidence type="ECO:0000256" key="7">
    <source>
        <dbReference type="SAM" id="Phobius"/>
    </source>
</evidence>
<feature type="transmembrane region" description="Helical" evidence="7">
    <location>
        <begin position="133"/>
        <end position="153"/>
    </location>
</feature>
<evidence type="ECO:0000259" key="8">
    <source>
        <dbReference type="PROSITE" id="PS50850"/>
    </source>
</evidence>
<sequence>MRMRTIIALALTYALLGILMNSVGAVILQSIRHFGATRVMGSSLEACKDLSVVAASFLLATRVPAFGYRNALIAVLATMAAACLAASFASGFLAMQLLFVVTGLGFGVAKIATYSTIGLLARDPAGHASLTGTIEGVFMVGVLSGAWLFGWFIAGNDQGGDWLRVYWLLAGLCAAGALLWRSVVLDERDAVAEPGGVTGWREMATLALLPATVTALIALFLYVLIEQGVGTWLPSFNREVLQLQPALSVQMSSIFLAALALGRLTSGYVLRRLDWLPVLLACLAAIALIVVATLPLARPVAPGIHAGWFEMPVAAYLFPLLGIFLAPIYPTICSAALSALPPHRHAAMVGLIVIFSALGGTIGSLAVAMLFQHVSGELAFYFVLVPIALIALLLPMIRKRQDRSIAA</sequence>
<dbReference type="PANTHER" id="PTHR23514">
    <property type="entry name" value="BYPASS OF STOP CODON PROTEIN 6"/>
    <property type="match status" value="1"/>
</dbReference>
<evidence type="ECO:0000256" key="3">
    <source>
        <dbReference type="ARBA" id="ARBA00022448"/>
    </source>
</evidence>
<protein>
    <submittedName>
        <fullName evidence="9">MFS transporter</fullName>
    </submittedName>
</protein>
<dbReference type="Pfam" id="PF07690">
    <property type="entry name" value="MFS_1"/>
    <property type="match status" value="1"/>
</dbReference>
<dbReference type="Gene3D" id="1.20.1250.20">
    <property type="entry name" value="MFS general substrate transporter like domains"/>
    <property type="match status" value="2"/>
</dbReference>
<feature type="domain" description="Major facilitator superfamily (MFS) profile" evidence="8">
    <location>
        <begin position="5"/>
        <end position="403"/>
    </location>
</feature>